<evidence type="ECO:0000256" key="5">
    <source>
        <dbReference type="ARBA" id="ARBA00022723"/>
    </source>
</evidence>
<evidence type="ECO:0000256" key="6">
    <source>
        <dbReference type="ARBA" id="ARBA00022737"/>
    </source>
</evidence>
<keyword evidence="3 13" id="KW-0813">Transport</keyword>
<dbReference type="GO" id="GO:0055085">
    <property type="term" value="P:transmembrane transport"/>
    <property type="evidence" value="ECO:0007669"/>
    <property type="project" value="InterPro"/>
</dbReference>
<evidence type="ECO:0000256" key="1">
    <source>
        <dbReference type="ARBA" id="ARBA00004448"/>
    </source>
</evidence>
<accession>T0R4N1</accession>
<dbReference type="eggNOG" id="KOG0036">
    <property type="taxonomic scope" value="Eukaryota"/>
</dbReference>
<dbReference type="PRINTS" id="PR00926">
    <property type="entry name" value="MITOCARRIER"/>
</dbReference>
<evidence type="ECO:0000256" key="9">
    <source>
        <dbReference type="ARBA" id="ARBA00022989"/>
    </source>
</evidence>
<evidence type="ECO:0000256" key="13">
    <source>
        <dbReference type="RuleBase" id="RU000488"/>
    </source>
</evidence>
<dbReference type="RefSeq" id="XP_008605044.1">
    <property type="nucleotide sequence ID" value="XM_008606822.1"/>
</dbReference>
<dbReference type="EMBL" id="JH767134">
    <property type="protein sequence ID" value="EQC41330.1"/>
    <property type="molecule type" value="Genomic_DNA"/>
</dbReference>
<dbReference type="PANTHER" id="PTHR24089">
    <property type="entry name" value="SOLUTE CARRIER FAMILY 25"/>
    <property type="match status" value="1"/>
</dbReference>
<proteinExistence type="inferred from homology"/>
<dbReference type="InterPro" id="IPR002067">
    <property type="entry name" value="MCP"/>
</dbReference>
<dbReference type="FunFam" id="1.50.40.10:FF:000016">
    <property type="entry name" value="Solute carrier family 25 member 23"/>
    <property type="match status" value="1"/>
</dbReference>
<evidence type="ECO:0000313" key="15">
    <source>
        <dbReference type="EMBL" id="EQC41330.1"/>
    </source>
</evidence>
<keyword evidence="7" id="KW-0999">Mitochondrion inner membrane</keyword>
<protein>
    <submittedName>
        <fullName evidence="15">Uncharacterized protein</fullName>
    </submittedName>
</protein>
<evidence type="ECO:0000256" key="12">
    <source>
        <dbReference type="PROSITE-ProRule" id="PRU00282"/>
    </source>
</evidence>
<keyword evidence="16" id="KW-1185">Reference proteome</keyword>
<evidence type="ECO:0000256" key="8">
    <source>
        <dbReference type="ARBA" id="ARBA00022837"/>
    </source>
</evidence>
<feature type="repeat" description="Solcar" evidence="12">
    <location>
        <begin position="96"/>
        <end position="184"/>
    </location>
</feature>
<keyword evidence="6" id="KW-0677">Repeat</keyword>
<feature type="compositionally biased region" description="Low complexity" evidence="14">
    <location>
        <begin position="47"/>
        <end position="62"/>
    </location>
</feature>
<dbReference type="InterPro" id="IPR018108">
    <property type="entry name" value="MCP_transmembrane"/>
</dbReference>
<dbReference type="FunCoup" id="T0R4N1">
    <property type="interactions" value="8"/>
</dbReference>
<keyword evidence="5" id="KW-0479">Metal-binding</keyword>
<dbReference type="OMA" id="ESPPFQE"/>
<comment type="similarity">
    <text evidence="2 13">Belongs to the mitochondrial carrier (TC 2.A.29) family.</text>
</comment>
<dbReference type="PROSITE" id="PS50920">
    <property type="entry name" value="SOLCAR"/>
    <property type="match status" value="3"/>
</dbReference>
<dbReference type="Gene3D" id="1.50.40.10">
    <property type="entry name" value="Mitochondrial carrier domain"/>
    <property type="match status" value="1"/>
</dbReference>
<evidence type="ECO:0000256" key="7">
    <source>
        <dbReference type="ARBA" id="ARBA00022792"/>
    </source>
</evidence>
<dbReference type="SUPFAM" id="SSF103506">
    <property type="entry name" value="Mitochondrial carrier"/>
    <property type="match status" value="1"/>
</dbReference>
<dbReference type="GO" id="GO:0005743">
    <property type="term" value="C:mitochondrial inner membrane"/>
    <property type="evidence" value="ECO:0007669"/>
    <property type="project" value="UniProtKB-SubCell"/>
</dbReference>
<dbReference type="AlphaFoldDB" id="T0R4N1"/>
<dbReference type="InterPro" id="IPR023395">
    <property type="entry name" value="MCP_dom_sf"/>
</dbReference>
<gene>
    <name evidence="15" type="ORF">SDRG_01304</name>
</gene>
<keyword evidence="9" id="KW-1133">Transmembrane helix</keyword>
<evidence type="ECO:0000256" key="3">
    <source>
        <dbReference type="ARBA" id="ARBA00022448"/>
    </source>
</evidence>
<feature type="region of interest" description="Disordered" evidence="14">
    <location>
        <begin position="1"/>
        <end position="66"/>
    </location>
</feature>
<dbReference type="STRING" id="1156394.T0R4N1"/>
<keyword evidence="11 12" id="KW-0472">Membrane</keyword>
<name>T0R4N1_SAPDV</name>
<sequence length="378" mass="40720">MMTTRLQMVAATTPDPLSLDNASRFAHRPRSPIPRRMTASSPYMEDATASSTASTPTTPSLASHHEGRSLHASQAWWAEHVAAVRELVTVKPPQLTIEEKSFIAGAFAGIISRTATAPMDRVKVALQAGNAHGHMCQESVSSISRQIYASGGWTAFFRGNGANSIKVTPESAVKFWAFSFISSHFPHHDQNRPLNGMEKLIAGSAAGATAQLAIYPLEMAKTYLCLAKPGDYNGIAHCLSSIVQKDGVAGLYRGLTPSLLGIVPYAGVDLALFFTMKEAYINKYDHAPSVGHVLLFGAASSTCGQIVSYPLQVVRTKLQAQGMKGRHVVYSGMRDCLVKIVQAHGVWGLYRGILPNFMKSVPAISISYAVFESVKNAL</sequence>
<feature type="repeat" description="Solcar" evidence="12">
    <location>
        <begin position="194"/>
        <end position="279"/>
    </location>
</feature>
<organism evidence="15 16">
    <name type="scientific">Saprolegnia diclina (strain VS20)</name>
    <dbReference type="NCBI Taxonomy" id="1156394"/>
    <lineage>
        <taxon>Eukaryota</taxon>
        <taxon>Sar</taxon>
        <taxon>Stramenopiles</taxon>
        <taxon>Oomycota</taxon>
        <taxon>Saprolegniomycetes</taxon>
        <taxon>Saprolegniales</taxon>
        <taxon>Saprolegniaceae</taxon>
        <taxon>Saprolegnia</taxon>
    </lineage>
</organism>
<keyword evidence="4 12" id="KW-0812">Transmembrane</keyword>
<evidence type="ECO:0000313" key="16">
    <source>
        <dbReference type="Proteomes" id="UP000030762"/>
    </source>
</evidence>
<dbReference type="GeneID" id="19942031"/>
<comment type="subcellular location">
    <subcellularLocation>
        <location evidence="1">Mitochondrion inner membrane</location>
        <topology evidence="1">Multi-pass membrane protein</topology>
    </subcellularLocation>
</comment>
<keyword evidence="10" id="KW-0496">Mitochondrion</keyword>
<dbReference type="InParanoid" id="T0R4N1"/>
<dbReference type="Pfam" id="PF00153">
    <property type="entry name" value="Mito_carr"/>
    <property type="match status" value="3"/>
</dbReference>
<evidence type="ECO:0000256" key="10">
    <source>
        <dbReference type="ARBA" id="ARBA00023128"/>
    </source>
</evidence>
<dbReference type="Proteomes" id="UP000030762">
    <property type="component" value="Unassembled WGS sequence"/>
</dbReference>
<dbReference type="OrthoDB" id="270584at2759"/>
<evidence type="ECO:0000256" key="2">
    <source>
        <dbReference type="ARBA" id="ARBA00006375"/>
    </source>
</evidence>
<evidence type="ECO:0000256" key="11">
    <source>
        <dbReference type="ARBA" id="ARBA00023136"/>
    </source>
</evidence>
<reference evidence="15 16" key="1">
    <citation type="submission" date="2012-04" db="EMBL/GenBank/DDBJ databases">
        <title>The Genome Sequence of Saprolegnia declina VS20.</title>
        <authorList>
            <consortium name="The Broad Institute Genome Sequencing Platform"/>
            <person name="Russ C."/>
            <person name="Nusbaum C."/>
            <person name="Tyler B."/>
            <person name="van West P."/>
            <person name="Dieguez-Uribeondo J."/>
            <person name="de Bruijn I."/>
            <person name="Tripathy S."/>
            <person name="Jiang R."/>
            <person name="Young S.K."/>
            <person name="Zeng Q."/>
            <person name="Gargeya S."/>
            <person name="Fitzgerald M."/>
            <person name="Haas B."/>
            <person name="Abouelleil A."/>
            <person name="Alvarado L."/>
            <person name="Arachchi H.M."/>
            <person name="Berlin A."/>
            <person name="Chapman S.B."/>
            <person name="Goldberg J."/>
            <person name="Griggs A."/>
            <person name="Gujja S."/>
            <person name="Hansen M."/>
            <person name="Howarth C."/>
            <person name="Imamovic A."/>
            <person name="Larimer J."/>
            <person name="McCowen C."/>
            <person name="Montmayeur A."/>
            <person name="Murphy C."/>
            <person name="Neiman D."/>
            <person name="Pearson M."/>
            <person name="Priest M."/>
            <person name="Roberts A."/>
            <person name="Saif S."/>
            <person name="Shea T."/>
            <person name="Sisk P."/>
            <person name="Sykes S."/>
            <person name="Wortman J."/>
            <person name="Nusbaum C."/>
            <person name="Birren B."/>
        </authorList>
    </citation>
    <scope>NUCLEOTIDE SEQUENCE [LARGE SCALE GENOMIC DNA]</scope>
    <source>
        <strain evidence="15 16">VS20</strain>
    </source>
</reference>
<dbReference type="GO" id="GO:0046872">
    <property type="term" value="F:metal ion binding"/>
    <property type="evidence" value="ECO:0007669"/>
    <property type="project" value="UniProtKB-KW"/>
</dbReference>
<feature type="repeat" description="Solcar" evidence="12">
    <location>
        <begin position="288"/>
        <end position="377"/>
    </location>
</feature>
<keyword evidence="8" id="KW-0106">Calcium</keyword>
<evidence type="ECO:0000256" key="4">
    <source>
        <dbReference type="ARBA" id="ARBA00022692"/>
    </source>
</evidence>
<evidence type="ECO:0000256" key="14">
    <source>
        <dbReference type="SAM" id="MobiDB-lite"/>
    </source>
</evidence>
<dbReference type="VEuPathDB" id="FungiDB:SDRG_01304"/>